<gene>
    <name evidence="1" type="ORF">ENW83_00210</name>
</gene>
<protein>
    <submittedName>
        <fullName evidence="1">Uncharacterized protein</fullName>
    </submittedName>
</protein>
<accession>A0A7J3SK02</accession>
<comment type="caution">
    <text evidence="1">The sequence shown here is derived from an EMBL/GenBank/DDBJ whole genome shotgun (WGS) entry which is preliminary data.</text>
</comment>
<proteinExistence type="predicted"/>
<dbReference type="AlphaFoldDB" id="A0A7J3SK02"/>
<evidence type="ECO:0000313" key="1">
    <source>
        <dbReference type="EMBL" id="HGZ59623.1"/>
    </source>
</evidence>
<reference evidence="1" key="1">
    <citation type="journal article" date="2020" name="mSystems">
        <title>Genome- and Community-Level Interaction Insights into Carbon Utilization and Element Cycling Functions of Hydrothermarchaeota in Hydrothermal Sediment.</title>
        <authorList>
            <person name="Zhou Z."/>
            <person name="Liu Y."/>
            <person name="Xu W."/>
            <person name="Pan J."/>
            <person name="Luo Z.H."/>
            <person name="Li M."/>
        </authorList>
    </citation>
    <scope>NUCLEOTIDE SEQUENCE [LARGE SCALE GENOMIC DNA]</scope>
    <source>
        <strain evidence="1">SpSt-885</strain>
    </source>
</reference>
<dbReference type="EMBL" id="DTLS01000006">
    <property type="protein sequence ID" value="HGZ59623.1"/>
    <property type="molecule type" value="Genomic_DNA"/>
</dbReference>
<sequence>MSISDSNEGFGNGNSEVLDRFKAIIAQEAVETKKDAISTAKLAISIYRSGEKELALLVIKESIRIAKSYIELSDKIGEGQENSYELLLGLETIEELMKSGEKAEYLKGILAELA</sequence>
<name>A0A7J3SK02_9CREN</name>
<organism evidence="1">
    <name type="scientific">Fervidicoccus fontis</name>
    <dbReference type="NCBI Taxonomy" id="683846"/>
    <lineage>
        <taxon>Archaea</taxon>
        <taxon>Thermoproteota</taxon>
        <taxon>Thermoprotei</taxon>
        <taxon>Fervidicoccales</taxon>
        <taxon>Fervidicoccaceae</taxon>
        <taxon>Fervidicoccus</taxon>
    </lineage>
</organism>